<proteinExistence type="predicted"/>
<dbReference type="Gene3D" id="3.20.20.80">
    <property type="entry name" value="Glycosidases"/>
    <property type="match status" value="1"/>
</dbReference>
<keyword evidence="4" id="KW-0449">Lipoprotein</keyword>
<dbReference type="GO" id="GO:0005975">
    <property type="term" value="P:carbohydrate metabolic process"/>
    <property type="evidence" value="ECO:0007669"/>
    <property type="project" value="InterPro"/>
</dbReference>
<dbReference type="NCBIfam" id="TIGR03938">
    <property type="entry name" value="deacetyl_PgaB"/>
    <property type="match status" value="1"/>
</dbReference>
<dbReference type="InterPro" id="IPR032772">
    <property type="entry name" value="PGA_deacetylase_PgaB_C"/>
</dbReference>
<feature type="chain" id="PRO_5012238344" evidence="2">
    <location>
        <begin position="19"/>
        <end position="650"/>
    </location>
</feature>
<dbReference type="Pfam" id="PF01522">
    <property type="entry name" value="Polysacc_deac_1"/>
    <property type="match status" value="1"/>
</dbReference>
<dbReference type="GO" id="GO:0043708">
    <property type="term" value="P:cell adhesion involved in biofilm formation"/>
    <property type="evidence" value="ECO:0007669"/>
    <property type="project" value="InterPro"/>
</dbReference>
<evidence type="ECO:0000256" key="2">
    <source>
        <dbReference type="SAM" id="SignalP"/>
    </source>
</evidence>
<dbReference type="EMBL" id="FXAG01000009">
    <property type="protein sequence ID" value="SMF22527.1"/>
    <property type="molecule type" value="Genomic_DNA"/>
</dbReference>
<dbReference type="Proteomes" id="UP000192920">
    <property type="component" value="Unassembled WGS sequence"/>
</dbReference>
<dbReference type="STRING" id="1123014.SAMN02745746_01977"/>
<evidence type="ECO:0000259" key="3">
    <source>
        <dbReference type="PROSITE" id="PS51677"/>
    </source>
</evidence>
<dbReference type="PANTHER" id="PTHR34216">
    <property type="match status" value="1"/>
</dbReference>
<feature type="signal peptide" evidence="2">
    <location>
        <begin position="1"/>
        <end position="18"/>
    </location>
</feature>
<sequence length="650" mass="73781">MPLLWGFLLCLLSSVGLAATPDNKLTILTYHEIADKSDALEPAFAVSPTNFVRQMDWLKNNGYHFVSMDDVLADRSGKKPLPEKAVLLTFDDGYRSMYANAFPVLKMFKAPAVVALIGNWLDTNGTVRFEGKPVPRNVMLMWDDVRAMTQSGLVEIANHTYNMHEGILANPQGNMQPAATARRYLPELKRYEDEASYRKRIYADLKRNSDLLRKHTGKAPRIMIWPYGRYNSTSSDVAHQLGMPIGMTLDDGANNEQTPLHALRRVLIEGNITLDAFRKELAIREANISDNDRPGKIMHVDLDYIYDPDPAQQEHNLGRLLDRIVAMGVNTVYLQAYADPDGNGAADAVYFPNRHLPMRADLFNRVAWQIRTRTPVKRLYAWMPMLAFELPKNEPAASDKVVTLPNKANHLTMGYPRLSPFSPRVRQVIRDLYQDLARSTPFEGLLFHDDVTLSDYEDASPMALKTYKEWGLPTSLEEIRSNDDLLGRWTILKINTLDNFAMELADVVRQEQPGLKTARNLYATVALNPRSEVWYSQSLDNSLANYDFTAIMAMPYMENAADPMAFLHEIVDKVKEHPDAMDKVVFELQAIDWRSNKPVPSQEMADTIRTLYGWGARHVGYYPDNLHRDHPDPAVLKPVLDSKPNAPDIH</sequence>
<keyword evidence="1 2" id="KW-0732">Signal</keyword>
<gene>
    <name evidence="4" type="ORF">SAMN02745746_01977</name>
</gene>
<dbReference type="AlphaFoldDB" id="A0A1Y6BPJ2"/>
<dbReference type="PANTHER" id="PTHR34216:SF7">
    <property type="entry name" value="POLY-BETA-1,6-N-ACETYL-D-GLUCOSAMINE N-DEACETYLASE"/>
    <property type="match status" value="1"/>
</dbReference>
<reference evidence="5" key="1">
    <citation type="submission" date="2017-04" db="EMBL/GenBank/DDBJ databases">
        <authorList>
            <person name="Varghese N."/>
            <person name="Submissions S."/>
        </authorList>
    </citation>
    <scope>NUCLEOTIDE SEQUENCE [LARGE SCALE GENOMIC DNA]</scope>
    <source>
        <strain evidence="5">DSM 22618</strain>
    </source>
</reference>
<dbReference type="GO" id="GO:0016810">
    <property type="term" value="F:hydrolase activity, acting on carbon-nitrogen (but not peptide) bonds"/>
    <property type="evidence" value="ECO:0007669"/>
    <property type="project" value="InterPro"/>
</dbReference>
<accession>A0A1Y6BPJ2</accession>
<keyword evidence="5" id="KW-1185">Reference proteome</keyword>
<dbReference type="PROSITE" id="PS51677">
    <property type="entry name" value="NODB"/>
    <property type="match status" value="1"/>
</dbReference>
<dbReference type="InterPro" id="IPR011330">
    <property type="entry name" value="Glyco_hydro/deAcase_b/a-brl"/>
</dbReference>
<evidence type="ECO:0000313" key="5">
    <source>
        <dbReference type="Proteomes" id="UP000192920"/>
    </source>
</evidence>
<name>A0A1Y6BPJ2_9NEIS</name>
<dbReference type="InterPro" id="IPR002509">
    <property type="entry name" value="NODB_dom"/>
</dbReference>
<evidence type="ECO:0000313" key="4">
    <source>
        <dbReference type="EMBL" id="SMF22527.1"/>
    </source>
</evidence>
<organism evidence="4 5">
    <name type="scientific">Pseudogulbenkiania subflava DSM 22618</name>
    <dbReference type="NCBI Taxonomy" id="1123014"/>
    <lineage>
        <taxon>Bacteria</taxon>
        <taxon>Pseudomonadati</taxon>
        <taxon>Pseudomonadota</taxon>
        <taxon>Betaproteobacteria</taxon>
        <taxon>Neisseriales</taxon>
        <taxon>Chromobacteriaceae</taxon>
        <taxon>Pseudogulbenkiania</taxon>
    </lineage>
</organism>
<dbReference type="Pfam" id="PF14883">
    <property type="entry name" value="GHL13"/>
    <property type="match status" value="1"/>
</dbReference>
<dbReference type="Gene3D" id="3.20.20.370">
    <property type="entry name" value="Glycoside hydrolase/deacetylase"/>
    <property type="match status" value="1"/>
</dbReference>
<feature type="domain" description="NodB homology" evidence="3">
    <location>
        <begin position="84"/>
        <end position="332"/>
    </location>
</feature>
<dbReference type="SUPFAM" id="SSF88713">
    <property type="entry name" value="Glycoside hydrolase/deacetylase"/>
    <property type="match status" value="1"/>
</dbReference>
<dbReference type="InterPro" id="IPR023854">
    <property type="entry name" value="PGA_deacetylase_PgaB"/>
</dbReference>
<evidence type="ECO:0000256" key="1">
    <source>
        <dbReference type="ARBA" id="ARBA00022729"/>
    </source>
</evidence>
<dbReference type="InterPro" id="IPR051398">
    <property type="entry name" value="Polysacch_Deacetylase"/>
</dbReference>
<protein>
    <submittedName>
        <fullName evidence="4">Biofilm PGA synthesis lipoprotein PgaB</fullName>
    </submittedName>
</protein>